<dbReference type="PANTHER" id="PTHR47390:SF1">
    <property type="entry name" value="PODOPLANIN"/>
    <property type="match status" value="1"/>
</dbReference>
<dbReference type="AlphaFoldDB" id="A0A9F2N337"/>
<keyword evidence="2" id="KW-0812">Transmembrane</keyword>
<dbReference type="Pfam" id="PF05808">
    <property type="entry name" value="Podoplanin"/>
    <property type="match status" value="1"/>
</dbReference>
<organism evidence="4 5">
    <name type="scientific">Python bivittatus</name>
    <name type="common">Burmese python</name>
    <name type="synonym">Python molurus bivittatus</name>
    <dbReference type="NCBI Taxonomy" id="176946"/>
    <lineage>
        <taxon>Eukaryota</taxon>
        <taxon>Metazoa</taxon>
        <taxon>Chordata</taxon>
        <taxon>Craniata</taxon>
        <taxon>Vertebrata</taxon>
        <taxon>Euteleostomi</taxon>
        <taxon>Lepidosauria</taxon>
        <taxon>Squamata</taxon>
        <taxon>Bifurcata</taxon>
        <taxon>Unidentata</taxon>
        <taxon>Episquamata</taxon>
        <taxon>Toxicofera</taxon>
        <taxon>Serpentes</taxon>
        <taxon>Henophidia</taxon>
        <taxon>Pythonidae</taxon>
        <taxon>Python</taxon>
    </lineage>
</organism>
<dbReference type="OrthoDB" id="9050239at2759"/>
<proteinExistence type="predicted"/>
<evidence type="ECO:0000313" key="5">
    <source>
        <dbReference type="RefSeq" id="XP_007423186.1"/>
    </source>
</evidence>
<dbReference type="PANTHER" id="PTHR47390">
    <property type="entry name" value="PODOPLANIN"/>
    <property type="match status" value="1"/>
</dbReference>
<dbReference type="GO" id="GO:0016477">
    <property type="term" value="P:cell migration"/>
    <property type="evidence" value="ECO:0007669"/>
    <property type="project" value="TreeGrafter"/>
</dbReference>
<accession>A0A9F2N337</accession>
<protein>
    <submittedName>
        <fullName evidence="5">Podoplanin isoform X1</fullName>
    </submittedName>
</protein>
<evidence type="ECO:0000256" key="1">
    <source>
        <dbReference type="SAM" id="MobiDB-lite"/>
    </source>
</evidence>
<feature type="signal peptide" evidence="3">
    <location>
        <begin position="1"/>
        <end position="21"/>
    </location>
</feature>
<dbReference type="GO" id="GO:0007155">
    <property type="term" value="P:cell adhesion"/>
    <property type="evidence" value="ECO:0007669"/>
    <property type="project" value="TreeGrafter"/>
</dbReference>
<dbReference type="GO" id="GO:1901731">
    <property type="term" value="P:positive regulation of platelet aggregation"/>
    <property type="evidence" value="ECO:0007669"/>
    <property type="project" value="TreeGrafter"/>
</dbReference>
<keyword evidence="2" id="KW-0472">Membrane</keyword>
<dbReference type="InterPro" id="IPR052684">
    <property type="entry name" value="Podoplanin_domain"/>
</dbReference>
<keyword evidence="3" id="KW-0732">Signal</keyword>
<name>A0A9F2N337_PYTBI</name>
<reference evidence="5" key="1">
    <citation type="submission" date="2025-08" db="UniProtKB">
        <authorList>
            <consortium name="RefSeq"/>
        </authorList>
    </citation>
    <scope>IDENTIFICATION</scope>
    <source>
        <tissue evidence="5">Liver</tissue>
    </source>
</reference>
<feature type="transmembrane region" description="Helical" evidence="2">
    <location>
        <begin position="86"/>
        <end position="110"/>
    </location>
</feature>
<dbReference type="GO" id="GO:0007165">
    <property type="term" value="P:signal transduction"/>
    <property type="evidence" value="ECO:0007669"/>
    <property type="project" value="TreeGrafter"/>
</dbReference>
<evidence type="ECO:0000256" key="2">
    <source>
        <dbReference type="SAM" id="Phobius"/>
    </source>
</evidence>
<evidence type="ECO:0000313" key="4">
    <source>
        <dbReference type="Proteomes" id="UP000695026"/>
    </source>
</evidence>
<gene>
    <name evidence="5" type="primary">PDPN</name>
</gene>
<dbReference type="KEGG" id="pbi:103061177"/>
<dbReference type="Proteomes" id="UP000695026">
    <property type="component" value="Unplaced"/>
</dbReference>
<feature type="chain" id="PRO_5039915307" evidence="3">
    <location>
        <begin position="22"/>
        <end position="119"/>
    </location>
</feature>
<dbReference type="GeneID" id="103061177"/>
<feature type="region of interest" description="Disordered" evidence="1">
    <location>
        <begin position="26"/>
        <end position="84"/>
    </location>
</feature>
<keyword evidence="4" id="KW-1185">Reference proteome</keyword>
<dbReference type="RefSeq" id="XP_007423186.1">
    <property type="nucleotide sequence ID" value="XM_007423124.3"/>
</dbReference>
<evidence type="ECO:0000256" key="3">
    <source>
        <dbReference type="SAM" id="SignalP"/>
    </source>
</evidence>
<dbReference type="CTD" id="10630"/>
<keyword evidence="2" id="KW-1133">Transmembrane helix</keyword>
<sequence length="119" mass="12231">MTMKIQLLVFLVAGVTVCIFAKEATTPRAEEESAADPTGASEAADYSEVPTLELITTDSVLPSSDVGENTTEPEPPKPPNDGLETATLVGIVLGTIAAIGVATGIIIAVAKKMSGRYSP</sequence>
<dbReference type="OMA" id="SAWLWIP"/>